<evidence type="ECO:0000313" key="2">
    <source>
        <dbReference type="Proteomes" id="UP001497497"/>
    </source>
</evidence>
<organism evidence="1 2">
    <name type="scientific">Lymnaea stagnalis</name>
    <name type="common">Great pond snail</name>
    <name type="synonym">Helix stagnalis</name>
    <dbReference type="NCBI Taxonomy" id="6523"/>
    <lineage>
        <taxon>Eukaryota</taxon>
        <taxon>Metazoa</taxon>
        <taxon>Spiralia</taxon>
        <taxon>Lophotrochozoa</taxon>
        <taxon>Mollusca</taxon>
        <taxon>Gastropoda</taxon>
        <taxon>Heterobranchia</taxon>
        <taxon>Euthyneura</taxon>
        <taxon>Panpulmonata</taxon>
        <taxon>Hygrophila</taxon>
        <taxon>Lymnaeoidea</taxon>
        <taxon>Lymnaeidae</taxon>
        <taxon>Lymnaea</taxon>
    </lineage>
</organism>
<dbReference type="EMBL" id="CAXITT010000070">
    <property type="protein sequence ID" value="CAL1530510.1"/>
    <property type="molecule type" value="Genomic_DNA"/>
</dbReference>
<protein>
    <submittedName>
        <fullName evidence="1">Uncharacterized protein</fullName>
    </submittedName>
</protein>
<dbReference type="Proteomes" id="UP001497497">
    <property type="component" value="Unassembled WGS sequence"/>
</dbReference>
<name>A0AAV2H9Y0_LYMST</name>
<comment type="caution">
    <text evidence="1">The sequence shown here is derived from an EMBL/GenBank/DDBJ whole genome shotgun (WGS) entry which is preliminary data.</text>
</comment>
<proteinExistence type="predicted"/>
<keyword evidence="2" id="KW-1185">Reference proteome</keyword>
<dbReference type="AlphaFoldDB" id="A0AAV2H9Y0"/>
<sequence length="108" mass="12238">MASSRQHLIRGDAEEGTVHLLSSSIRGDAKQGTLHLISIRGDAKKDTLHLISIRCDAKQGTLHLIRDDAREDRSYVMSHNSLRIYSMWCGSDFPQFRTVIKILNLLSY</sequence>
<evidence type="ECO:0000313" key="1">
    <source>
        <dbReference type="EMBL" id="CAL1530510.1"/>
    </source>
</evidence>
<gene>
    <name evidence="1" type="ORF">GSLYS_00004635001</name>
</gene>
<accession>A0AAV2H9Y0</accession>
<reference evidence="1 2" key="1">
    <citation type="submission" date="2024-04" db="EMBL/GenBank/DDBJ databases">
        <authorList>
            <consortium name="Genoscope - CEA"/>
            <person name="William W."/>
        </authorList>
    </citation>
    <scope>NUCLEOTIDE SEQUENCE [LARGE SCALE GENOMIC DNA]</scope>
</reference>